<dbReference type="InterPro" id="IPR029068">
    <property type="entry name" value="Glyas_Bleomycin-R_OHBP_Dase"/>
</dbReference>
<dbReference type="Pfam" id="PF18029">
    <property type="entry name" value="Glyoxalase_6"/>
    <property type="match status" value="1"/>
</dbReference>
<keyword evidence="3" id="KW-1185">Reference proteome</keyword>
<dbReference type="EMBL" id="CP048286">
    <property type="protein sequence ID" value="QHW32048.1"/>
    <property type="molecule type" value="Genomic_DNA"/>
</dbReference>
<dbReference type="PANTHER" id="PTHR34109">
    <property type="entry name" value="BNAUNNG04460D PROTEIN-RELATED"/>
    <property type="match status" value="1"/>
</dbReference>
<dbReference type="AlphaFoldDB" id="A0A6C0P0P9"/>
<dbReference type="InterPro" id="IPR037523">
    <property type="entry name" value="VOC_core"/>
</dbReference>
<dbReference type="PANTHER" id="PTHR34109:SF1">
    <property type="entry name" value="VOC DOMAIN-CONTAINING PROTEIN"/>
    <property type="match status" value="1"/>
</dbReference>
<dbReference type="InterPro" id="IPR041581">
    <property type="entry name" value="Glyoxalase_6"/>
</dbReference>
<name>A0A6C0P0P9_9BACL</name>
<dbReference type="Proteomes" id="UP000479114">
    <property type="component" value="Chromosome"/>
</dbReference>
<accession>A0A6C0P0P9</accession>
<gene>
    <name evidence="2" type="ORF">GZH47_15350</name>
</gene>
<feature type="domain" description="VOC" evidence="1">
    <location>
        <begin position="10"/>
        <end position="131"/>
    </location>
</feature>
<reference evidence="2 3" key="1">
    <citation type="submission" date="2020-02" db="EMBL/GenBank/DDBJ databases">
        <title>Paenibacillus sp. nov., isolated from rhizosphere soil of tomato.</title>
        <authorList>
            <person name="Weon H.-Y."/>
            <person name="Lee S.A."/>
        </authorList>
    </citation>
    <scope>NUCLEOTIDE SEQUENCE [LARGE SCALE GENOMIC DNA]</scope>
    <source>
        <strain evidence="2 3">14171R-81</strain>
    </source>
</reference>
<sequence>MNEHKGYVPSAASIAPWLSVSNAAEALRFYETAFGSVELYRLEEEDGRLVIAELAVGGAGFWIQEDPDSSPDKGSGGGSVRMILTVSDPDAVFGQAIAAGAAEIAPVGEGHGWRIGRLADPFGHHWEIGRRLEAR</sequence>
<evidence type="ECO:0000313" key="2">
    <source>
        <dbReference type="EMBL" id="QHW32048.1"/>
    </source>
</evidence>
<dbReference type="KEGG" id="prz:GZH47_15350"/>
<proteinExistence type="predicted"/>
<evidence type="ECO:0000313" key="3">
    <source>
        <dbReference type="Proteomes" id="UP000479114"/>
    </source>
</evidence>
<dbReference type="PROSITE" id="PS51819">
    <property type="entry name" value="VOC"/>
    <property type="match status" value="1"/>
</dbReference>
<organism evidence="2 3">
    <name type="scientific">Paenibacillus rhizovicinus</name>
    <dbReference type="NCBI Taxonomy" id="2704463"/>
    <lineage>
        <taxon>Bacteria</taxon>
        <taxon>Bacillati</taxon>
        <taxon>Bacillota</taxon>
        <taxon>Bacilli</taxon>
        <taxon>Bacillales</taxon>
        <taxon>Paenibacillaceae</taxon>
        <taxon>Paenibacillus</taxon>
    </lineage>
</organism>
<evidence type="ECO:0000259" key="1">
    <source>
        <dbReference type="PROSITE" id="PS51819"/>
    </source>
</evidence>
<dbReference type="Gene3D" id="3.10.180.10">
    <property type="entry name" value="2,3-Dihydroxybiphenyl 1,2-Dioxygenase, domain 1"/>
    <property type="match status" value="1"/>
</dbReference>
<dbReference type="RefSeq" id="WP_162640852.1">
    <property type="nucleotide sequence ID" value="NZ_CP048286.1"/>
</dbReference>
<protein>
    <submittedName>
        <fullName evidence="2">VOC family protein</fullName>
    </submittedName>
</protein>
<dbReference type="SUPFAM" id="SSF54593">
    <property type="entry name" value="Glyoxalase/Bleomycin resistance protein/Dihydroxybiphenyl dioxygenase"/>
    <property type="match status" value="1"/>
</dbReference>